<dbReference type="RefSeq" id="WP_230822781.1">
    <property type="nucleotide sequence ID" value="NZ_CWJI01000002.1"/>
</dbReference>
<protein>
    <submittedName>
        <fullName evidence="1">Uncharacterized protein</fullName>
    </submittedName>
</protein>
<proteinExistence type="predicted"/>
<evidence type="ECO:0000313" key="1">
    <source>
        <dbReference type="EMBL" id="CRY54565.1"/>
    </source>
</evidence>
<dbReference type="Proteomes" id="UP000043316">
    <property type="component" value="Unassembled WGS sequence"/>
</dbReference>
<dbReference type="EMBL" id="CWJI01000002">
    <property type="protein sequence ID" value="CRY54565.1"/>
    <property type="molecule type" value="Genomic_DNA"/>
</dbReference>
<evidence type="ECO:0000313" key="2">
    <source>
        <dbReference type="Proteomes" id="UP000043316"/>
    </source>
</evidence>
<dbReference type="Gene3D" id="2.60.120.200">
    <property type="match status" value="1"/>
</dbReference>
<sequence length="337" mass="37506">MMSITDTCSLNTDKNITHQGKKIRSHIHRFNENNVAALSGYSVSINTSTQNWHSTKTTTLAARKSATKQAVESEHISIVPKSGTSGKDSDITFYLPKKIGNYRAEISNFKPIKIAAQSKYSFDFKATSLPKDLILFQVRELGGSMKTLGGDRPPFSLHIKQDGTLVSTINTVNQHLVSADAESPLYQNENVVIEKIELGQYYHFELEMVMHRDQPLIKIVIDNNEVYRRDIPFGASDSKTFYSKLGAYVPQQKKAEGINDSQVSFDNIRESHHEYRPLTLATENDVCLAHSATHHSLPDAMAAFNANQADMVSMAEQSAGKILQTLATTIMTTPQLL</sequence>
<organism evidence="1 2">
    <name type="scientific">Yersinia intermedia</name>
    <dbReference type="NCBI Taxonomy" id="631"/>
    <lineage>
        <taxon>Bacteria</taxon>
        <taxon>Pseudomonadati</taxon>
        <taxon>Pseudomonadota</taxon>
        <taxon>Gammaproteobacteria</taxon>
        <taxon>Enterobacterales</taxon>
        <taxon>Yersiniaceae</taxon>
        <taxon>Yersinia</taxon>
    </lineage>
</organism>
<dbReference type="AlphaFoldDB" id="A0A0H5LU46"/>
<reference evidence="2" key="1">
    <citation type="submission" date="2015-03" db="EMBL/GenBank/DDBJ databases">
        <authorList>
            <consortium name="Pathogen Informatics"/>
        </authorList>
    </citation>
    <scope>NUCLEOTIDE SEQUENCE [LARGE SCALE GENOMIC DNA]</scope>
    <source>
        <strain evidence="2">R148</strain>
    </source>
</reference>
<gene>
    <name evidence="1" type="ORF">ERS008476_01489</name>
</gene>
<name>A0A0H5LU46_YERIN</name>
<accession>A0A0H5LU46</accession>